<sequence>MKRKLYLWCLSVGLLVVLSGCNLVFSEEVMEEEIKIEAGQAEELNVDLDMGAGKLIVKGGAEDWLNGKFRYSDKKLDPDVSYNQDQGQIRIDQSKVNFNYGKDTENEWDLQLTNNIPIELDVTTGASKTELNLEGIHLNRLNIDSGVGKLTVDLSGEWEQSFDVNVESGVGKTTFILPSDQGVKIKSESGIGTTSFEGFISKGDGIYVNEAYGKSDVTIEINADVGVGKTVFKKE</sequence>
<dbReference type="InterPro" id="IPR031346">
    <property type="entry name" value="DUF2154_N"/>
</dbReference>
<gene>
    <name evidence="2" type="ORF">N783_02990</name>
</gene>
<evidence type="ECO:0000313" key="3">
    <source>
        <dbReference type="Proteomes" id="UP000030403"/>
    </source>
</evidence>
<evidence type="ECO:0000259" key="1">
    <source>
        <dbReference type="Pfam" id="PF17115"/>
    </source>
</evidence>
<dbReference type="eggNOG" id="COG4758">
    <property type="taxonomic scope" value="Bacteria"/>
</dbReference>
<dbReference type="Pfam" id="PF17115">
    <property type="entry name" value="Toast_rack_N"/>
    <property type="match status" value="1"/>
</dbReference>
<dbReference type="EMBL" id="AVPF01000104">
    <property type="protein sequence ID" value="KGX83483.1"/>
    <property type="molecule type" value="Genomic_DNA"/>
</dbReference>
<feature type="domain" description="DUF2154" evidence="1">
    <location>
        <begin position="41"/>
        <end position="126"/>
    </location>
</feature>
<dbReference type="PROSITE" id="PS51257">
    <property type="entry name" value="PROKAR_LIPOPROTEIN"/>
    <property type="match status" value="1"/>
</dbReference>
<organism evidence="2 3">
    <name type="scientific">Pontibacillus marinus BH030004 = DSM 16465</name>
    <dbReference type="NCBI Taxonomy" id="1385511"/>
    <lineage>
        <taxon>Bacteria</taxon>
        <taxon>Bacillati</taxon>
        <taxon>Bacillota</taxon>
        <taxon>Bacilli</taxon>
        <taxon>Bacillales</taxon>
        <taxon>Bacillaceae</taxon>
        <taxon>Pontibacillus</taxon>
    </lineage>
</organism>
<evidence type="ECO:0000313" key="2">
    <source>
        <dbReference type="EMBL" id="KGX83483.1"/>
    </source>
</evidence>
<dbReference type="STRING" id="1385511.GCA_000425225_03600"/>
<reference evidence="2 3" key="1">
    <citation type="submission" date="2013-08" db="EMBL/GenBank/DDBJ databases">
        <authorList>
            <person name="Huang J."/>
            <person name="Wang G."/>
        </authorList>
    </citation>
    <scope>NUCLEOTIDE SEQUENCE [LARGE SCALE GENOMIC DNA]</scope>
    <source>
        <strain evidence="2 3">BH030004</strain>
    </source>
</reference>
<dbReference type="Proteomes" id="UP000030403">
    <property type="component" value="Unassembled WGS sequence"/>
</dbReference>
<keyword evidence="3" id="KW-1185">Reference proteome</keyword>
<protein>
    <recommendedName>
        <fullName evidence="1">DUF2154 domain-containing protein</fullName>
    </recommendedName>
</protein>
<name>A0A0A5FWT4_9BACI</name>
<dbReference type="AlphaFoldDB" id="A0A0A5FWT4"/>
<comment type="caution">
    <text evidence="2">The sequence shown here is derived from an EMBL/GenBank/DDBJ whole genome shotgun (WGS) entry which is preliminary data.</text>
</comment>
<accession>A0A0A5FWT4</accession>
<dbReference type="RefSeq" id="WP_027447169.1">
    <property type="nucleotide sequence ID" value="NZ_AULJ01000049.1"/>
</dbReference>
<proteinExistence type="predicted"/>